<dbReference type="Proteomes" id="UP000632195">
    <property type="component" value="Unassembled WGS sequence"/>
</dbReference>
<dbReference type="AlphaFoldDB" id="A0AA37BS61"/>
<feature type="transmembrane region" description="Helical" evidence="1">
    <location>
        <begin position="12"/>
        <end position="39"/>
    </location>
</feature>
<keyword evidence="1" id="KW-1133">Transmembrane helix</keyword>
<feature type="transmembrane region" description="Helical" evidence="1">
    <location>
        <begin position="45"/>
        <end position="65"/>
    </location>
</feature>
<reference evidence="2" key="1">
    <citation type="journal article" date="2014" name="Int. J. Syst. Evol. Microbiol.">
        <title>Complete genome sequence of Corynebacterium casei LMG S-19264T (=DSM 44701T), isolated from a smear-ripened cheese.</title>
        <authorList>
            <consortium name="US DOE Joint Genome Institute (JGI-PGF)"/>
            <person name="Walter F."/>
            <person name="Albersmeier A."/>
            <person name="Kalinowski J."/>
            <person name="Ruckert C."/>
        </authorList>
    </citation>
    <scope>NUCLEOTIDE SEQUENCE</scope>
    <source>
        <strain evidence="2">JCM 13583</strain>
    </source>
</reference>
<name>A0AA37BS61_9ARCH</name>
<accession>A0AA37BS61</accession>
<proteinExistence type="predicted"/>
<gene>
    <name evidence="2" type="ORF">GCM10007108_14290</name>
</gene>
<evidence type="ECO:0000256" key="1">
    <source>
        <dbReference type="SAM" id="Phobius"/>
    </source>
</evidence>
<sequence length="191" mass="20553">MEGRATSILRGIPFPVAASLLSSSLILTEGYAYYLIYLLGYTNQFPYLFAGLVGGISLFTFLGYLLHGRHSLAYKATAAVVLSAGSLLLVRAEHLVVPNTSLLAVTFMVTAVCMPIAHLYSPRLGVRGRIASSFLSSLLSVLIVLAFAVLYEASGQQNLAELLDALVYVSLAVTVAMFLSPFSSARREIRN</sequence>
<dbReference type="RefSeq" id="WP_188681546.1">
    <property type="nucleotide sequence ID" value="NZ_BMNY01000002.1"/>
</dbReference>
<keyword evidence="1" id="KW-0812">Transmembrane</keyword>
<evidence type="ECO:0000313" key="3">
    <source>
        <dbReference type="Proteomes" id="UP000632195"/>
    </source>
</evidence>
<evidence type="ECO:0000313" key="2">
    <source>
        <dbReference type="EMBL" id="GGM77278.1"/>
    </source>
</evidence>
<feature type="transmembrane region" description="Helical" evidence="1">
    <location>
        <begin position="72"/>
        <end position="90"/>
    </location>
</feature>
<protein>
    <submittedName>
        <fullName evidence="2">Uncharacterized protein</fullName>
    </submittedName>
</protein>
<dbReference type="EMBL" id="BMNY01000002">
    <property type="protein sequence ID" value="GGM77278.1"/>
    <property type="molecule type" value="Genomic_DNA"/>
</dbReference>
<keyword evidence="1" id="KW-0472">Membrane</keyword>
<organism evidence="2 3">
    <name type="scientific">Thermogymnomonas acidicola</name>
    <dbReference type="NCBI Taxonomy" id="399579"/>
    <lineage>
        <taxon>Archaea</taxon>
        <taxon>Methanobacteriati</taxon>
        <taxon>Thermoplasmatota</taxon>
        <taxon>Thermoplasmata</taxon>
        <taxon>Thermoplasmatales</taxon>
        <taxon>Thermogymnomonas</taxon>
    </lineage>
</organism>
<feature type="transmembrane region" description="Helical" evidence="1">
    <location>
        <begin position="102"/>
        <end position="121"/>
    </location>
</feature>
<keyword evidence="3" id="KW-1185">Reference proteome</keyword>
<feature type="transmembrane region" description="Helical" evidence="1">
    <location>
        <begin position="165"/>
        <end position="185"/>
    </location>
</feature>
<feature type="transmembrane region" description="Helical" evidence="1">
    <location>
        <begin position="133"/>
        <end position="153"/>
    </location>
</feature>
<reference evidence="2" key="2">
    <citation type="submission" date="2022-09" db="EMBL/GenBank/DDBJ databases">
        <authorList>
            <person name="Sun Q."/>
            <person name="Ohkuma M."/>
        </authorList>
    </citation>
    <scope>NUCLEOTIDE SEQUENCE</scope>
    <source>
        <strain evidence="2">JCM 13583</strain>
    </source>
</reference>
<comment type="caution">
    <text evidence="2">The sequence shown here is derived from an EMBL/GenBank/DDBJ whole genome shotgun (WGS) entry which is preliminary data.</text>
</comment>